<accession>W0LG32</accession>
<sequence>MTWFAAHIIIGMKPQNATGQPISVYENVILIEAPSSHEAHSAATKIGQAQAELDDNLTIDGIPAKRIFAGIRKIISISNPYPLNQDEDQPISGTEITYSEFEVENDQALYQLASGEEIYINYIE</sequence>
<evidence type="ECO:0008006" key="3">
    <source>
        <dbReference type="Google" id="ProtNLM"/>
    </source>
</evidence>
<evidence type="ECO:0000313" key="2">
    <source>
        <dbReference type="Proteomes" id="UP000019030"/>
    </source>
</evidence>
<gene>
    <name evidence="1" type="ORF">Z042_14740</name>
</gene>
<dbReference type="RefSeq" id="WP_024914312.1">
    <property type="nucleotide sequence ID" value="NZ_CP007044.2"/>
</dbReference>
<dbReference type="Proteomes" id="UP000019030">
    <property type="component" value="Chromosome"/>
</dbReference>
<organism evidence="1 2">
    <name type="scientific">Chania multitudinisentens RB-25</name>
    <dbReference type="NCBI Taxonomy" id="1441930"/>
    <lineage>
        <taxon>Bacteria</taxon>
        <taxon>Pseudomonadati</taxon>
        <taxon>Pseudomonadota</taxon>
        <taxon>Gammaproteobacteria</taxon>
        <taxon>Enterobacterales</taxon>
        <taxon>Yersiniaceae</taxon>
        <taxon>Chania</taxon>
    </lineage>
</organism>
<dbReference type="OrthoDB" id="6638642at2"/>
<keyword evidence="2" id="KW-1185">Reference proteome</keyword>
<reference evidence="1 2" key="1">
    <citation type="submission" date="2014-01" db="EMBL/GenBank/DDBJ databases">
        <title>Isolation of Serratia multitudinisentens RB-25 from Ex-Landfill site.</title>
        <authorList>
            <person name="Robson E.H.J."/>
        </authorList>
    </citation>
    <scope>NUCLEOTIDE SEQUENCE [LARGE SCALE GENOMIC DNA]</scope>
    <source>
        <strain evidence="1 2">RB-25</strain>
    </source>
</reference>
<evidence type="ECO:0000313" key="1">
    <source>
        <dbReference type="EMBL" id="AHG22828.1"/>
    </source>
</evidence>
<dbReference type="HOGENOM" id="CLU_2002337_0_0_6"/>
<protein>
    <recommendedName>
        <fullName evidence="3">DUF4288 domain-containing protein</fullName>
    </recommendedName>
</protein>
<dbReference type="AlphaFoldDB" id="W0LG32"/>
<proteinExistence type="predicted"/>
<dbReference type="KEGG" id="sfo:Z042_14740"/>
<reference evidence="1 2" key="2">
    <citation type="submission" date="2015-03" db="EMBL/GenBank/DDBJ databases">
        <authorList>
            <person name="Chan K.-G."/>
        </authorList>
    </citation>
    <scope>NUCLEOTIDE SEQUENCE [LARGE SCALE GENOMIC DNA]</scope>
    <source>
        <strain evidence="1 2">RB-25</strain>
    </source>
</reference>
<dbReference type="EMBL" id="CP007044">
    <property type="protein sequence ID" value="AHG22828.1"/>
    <property type="molecule type" value="Genomic_DNA"/>
</dbReference>
<dbReference type="eggNOG" id="ENOG5033CGA">
    <property type="taxonomic scope" value="Bacteria"/>
</dbReference>
<name>W0LG32_9GAMM</name>